<accession>A0A507AMC8</accession>
<evidence type="ECO:0000256" key="2">
    <source>
        <dbReference type="ARBA" id="ARBA00022723"/>
    </source>
</evidence>
<keyword evidence="3" id="KW-0378">Hydrolase</keyword>
<keyword evidence="2" id="KW-0479">Metal-binding</keyword>
<dbReference type="InterPro" id="IPR000917">
    <property type="entry name" value="Sulfatase_N"/>
</dbReference>
<evidence type="ECO:0000313" key="6">
    <source>
        <dbReference type="EMBL" id="TPX11835.1"/>
    </source>
</evidence>
<evidence type="ECO:0000256" key="1">
    <source>
        <dbReference type="ARBA" id="ARBA00008779"/>
    </source>
</evidence>
<dbReference type="Gene3D" id="3.40.720.10">
    <property type="entry name" value="Alkaline Phosphatase, subunit A"/>
    <property type="match status" value="1"/>
</dbReference>
<name>A0A507AMC8_9PEZI</name>
<dbReference type="Proteomes" id="UP000319257">
    <property type="component" value="Unassembled WGS sequence"/>
</dbReference>
<dbReference type="Pfam" id="PF00884">
    <property type="entry name" value="Sulfatase"/>
    <property type="match status" value="1"/>
</dbReference>
<evidence type="ECO:0000259" key="5">
    <source>
        <dbReference type="Pfam" id="PF00884"/>
    </source>
</evidence>
<keyword evidence="4" id="KW-0106">Calcium</keyword>
<gene>
    <name evidence="6" type="ORF">E0L32_007572</name>
</gene>
<dbReference type="OrthoDB" id="103349at2759"/>
<evidence type="ECO:0000256" key="3">
    <source>
        <dbReference type="ARBA" id="ARBA00022801"/>
    </source>
</evidence>
<dbReference type="PANTHER" id="PTHR42693">
    <property type="entry name" value="ARYLSULFATASE FAMILY MEMBER"/>
    <property type="match status" value="1"/>
</dbReference>
<dbReference type="GO" id="GO:0004065">
    <property type="term" value="F:arylsulfatase activity"/>
    <property type="evidence" value="ECO:0007669"/>
    <property type="project" value="TreeGrafter"/>
</dbReference>
<dbReference type="SUPFAM" id="SSF53649">
    <property type="entry name" value="Alkaline phosphatase-like"/>
    <property type="match status" value="1"/>
</dbReference>
<comment type="similarity">
    <text evidence="1">Belongs to the sulfatase family.</text>
</comment>
<dbReference type="GO" id="GO:0046872">
    <property type="term" value="F:metal ion binding"/>
    <property type="evidence" value="ECO:0007669"/>
    <property type="project" value="UniProtKB-KW"/>
</dbReference>
<dbReference type="InParanoid" id="A0A507AMC8"/>
<evidence type="ECO:0000256" key="4">
    <source>
        <dbReference type="ARBA" id="ARBA00022837"/>
    </source>
</evidence>
<dbReference type="InterPro" id="IPR024607">
    <property type="entry name" value="Sulfatase_CS"/>
</dbReference>
<keyword evidence="7" id="KW-1185">Reference proteome</keyword>
<comment type="caution">
    <text evidence="6">The sequence shown here is derived from an EMBL/GenBank/DDBJ whole genome shotgun (WGS) entry which is preliminary data.</text>
</comment>
<proteinExistence type="inferred from homology"/>
<reference evidence="6 7" key="1">
    <citation type="submission" date="2019-06" db="EMBL/GenBank/DDBJ databases">
        <title>Draft genome sequence of the filamentous fungus Phialemoniopsis curvata isolated from diesel fuel.</title>
        <authorList>
            <person name="Varaljay V.A."/>
            <person name="Lyon W.J."/>
            <person name="Crouch A.L."/>
            <person name="Drake C.E."/>
            <person name="Hollomon J.M."/>
            <person name="Nadeau L.J."/>
            <person name="Nunn H.S."/>
            <person name="Stevenson B.S."/>
            <person name="Bojanowski C.L."/>
            <person name="Crookes-Goodson W.J."/>
        </authorList>
    </citation>
    <scope>NUCLEOTIDE SEQUENCE [LARGE SCALE GENOMIC DNA]</scope>
    <source>
        <strain evidence="6 7">D216</strain>
    </source>
</reference>
<dbReference type="STRING" id="1093900.A0A507AMC8"/>
<dbReference type="PANTHER" id="PTHR42693:SF33">
    <property type="entry name" value="ARYLSULFATASE"/>
    <property type="match status" value="1"/>
</dbReference>
<dbReference type="InterPro" id="IPR050738">
    <property type="entry name" value="Sulfatase"/>
</dbReference>
<dbReference type="CDD" id="cd16025">
    <property type="entry name" value="PAS_like"/>
    <property type="match status" value="1"/>
</dbReference>
<dbReference type="GeneID" id="41975019"/>
<dbReference type="EMBL" id="SKBQ01000046">
    <property type="protein sequence ID" value="TPX11835.1"/>
    <property type="molecule type" value="Genomic_DNA"/>
</dbReference>
<sequence>MTQAKRPNFLIIVADDLGFSDTSPYGGEIDTPNLQKLAEEGVRMTGFHTAASCSPTRSMLLSGTDAHIAGLGAMAERMGRFPEIFQDKPGYEGYLNYRVAALPEILQDNGYHTVMSGKWHLGLTLDTAPHARGFSRVFGYLPGAGNHYHHEPQLYDEKEPPRPNFMGNGLWVEDGRWLDGAPGGDIPEDFYSTRTFTDNLLKYLDERTDSQREQPFFAYLPFTAPHWPLQAPAETVNKYRGKYNDGPNALRDRRLKSLVEKGIVPADVEPAPMHMLGTTPWADLPEDKQRESSRAMEVFAAMVDLIDVNIGRVREHLERTGEWDNTFVVFMSDNGAEGQLLEAAPILPGLSMAQMIDKYYNNSIENMGNYDSFVWYGPQWASAATAPSRGLKSYTTEGGIHCPCIIRYPPGIPEAARGSITPTFTTVMDILPTMLDLAGVKHPGSTFRGRQVAPVRGKSWRALLENPTDASVQIYDSEKDIVGWEQLGIAAVRVGDWKALFLPPPRGEGKWELYNVAKDPGEVHDLSEKEPAKMEEMLMHYNTYFQESGLFDSYAMWVDKMKADGATRVW</sequence>
<dbReference type="PROSITE" id="PS00149">
    <property type="entry name" value="SULFATASE_2"/>
    <property type="match status" value="1"/>
</dbReference>
<feature type="domain" description="Sulfatase N-terminal" evidence="5">
    <location>
        <begin position="7"/>
        <end position="440"/>
    </location>
</feature>
<dbReference type="InterPro" id="IPR017850">
    <property type="entry name" value="Alkaline_phosphatase_core_sf"/>
</dbReference>
<dbReference type="AlphaFoldDB" id="A0A507AMC8"/>
<dbReference type="RefSeq" id="XP_030993546.1">
    <property type="nucleotide sequence ID" value="XM_031142330.1"/>
</dbReference>
<dbReference type="Gene3D" id="3.30.1120.10">
    <property type="match status" value="1"/>
</dbReference>
<organism evidence="6 7">
    <name type="scientific">Thyridium curvatum</name>
    <dbReference type="NCBI Taxonomy" id="1093900"/>
    <lineage>
        <taxon>Eukaryota</taxon>
        <taxon>Fungi</taxon>
        <taxon>Dikarya</taxon>
        <taxon>Ascomycota</taxon>
        <taxon>Pezizomycotina</taxon>
        <taxon>Sordariomycetes</taxon>
        <taxon>Sordariomycetidae</taxon>
        <taxon>Thyridiales</taxon>
        <taxon>Thyridiaceae</taxon>
        <taxon>Thyridium</taxon>
    </lineage>
</organism>
<evidence type="ECO:0000313" key="7">
    <source>
        <dbReference type="Proteomes" id="UP000319257"/>
    </source>
</evidence>
<protein>
    <recommendedName>
        <fullName evidence="5">Sulfatase N-terminal domain-containing protein</fullName>
    </recommendedName>
</protein>